<evidence type="ECO:0000313" key="11">
    <source>
        <dbReference type="Proteomes" id="UP000705983"/>
    </source>
</evidence>
<keyword evidence="6 8" id="KW-1133">Transmembrane helix</keyword>
<evidence type="ECO:0000259" key="9">
    <source>
        <dbReference type="Pfam" id="PF00122"/>
    </source>
</evidence>
<feature type="transmembrane region" description="Helical" evidence="8">
    <location>
        <begin position="596"/>
        <end position="614"/>
    </location>
</feature>
<evidence type="ECO:0000256" key="8">
    <source>
        <dbReference type="RuleBase" id="RU362081"/>
    </source>
</evidence>
<dbReference type="InterPro" id="IPR051014">
    <property type="entry name" value="Cation_Transport_ATPase_IB"/>
</dbReference>
<comment type="similarity">
    <text evidence="2 8">Belongs to the cation transport ATPase (P-type) (TC 3.A.3) family. Type IB subfamily.</text>
</comment>
<dbReference type="InterPro" id="IPR036412">
    <property type="entry name" value="HAD-like_sf"/>
</dbReference>
<dbReference type="PRINTS" id="PR00119">
    <property type="entry name" value="CATATPASE"/>
</dbReference>
<evidence type="ECO:0000256" key="1">
    <source>
        <dbReference type="ARBA" id="ARBA00004651"/>
    </source>
</evidence>
<keyword evidence="8" id="KW-0547">Nucleotide-binding</keyword>
<dbReference type="SUPFAM" id="SSF56784">
    <property type="entry name" value="HAD-like"/>
    <property type="match status" value="1"/>
</dbReference>
<dbReference type="Pfam" id="PF00702">
    <property type="entry name" value="Hydrolase"/>
    <property type="match status" value="1"/>
</dbReference>
<dbReference type="CDD" id="cd02079">
    <property type="entry name" value="P-type_ATPase_HM"/>
    <property type="match status" value="1"/>
</dbReference>
<evidence type="ECO:0000256" key="3">
    <source>
        <dbReference type="ARBA" id="ARBA00022692"/>
    </source>
</evidence>
<dbReference type="PROSITE" id="PS01229">
    <property type="entry name" value="COF_2"/>
    <property type="match status" value="1"/>
</dbReference>
<dbReference type="PROSITE" id="PS00154">
    <property type="entry name" value="ATPASE_E1_E2"/>
    <property type="match status" value="1"/>
</dbReference>
<proteinExistence type="inferred from homology"/>
<dbReference type="InterPro" id="IPR023298">
    <property type="entry name" value="ATPase_P-typ_TM_dom_sf"/>
</dbReference>
<feature type="transmembrane region" description="Helical" evidence="8">
    <location>
        <begin position="571"/>
        <end position="590"/>
    </location>
</feature>
<dbReference type="Gene3D" id="3.40.1110.10">
    <property type="entry name" value="Calcium-transporting ATPase, cytoplasmic domain N"/>
    <property type="match status" value="1"/>
</dbReference>
<gene>
    <name evidence="10" type="ORF">JVW63_02915</name>
</gene>
<dbReference type="SFLD" id="SFLDF00027">
    <property type="entry name" value="p-type_atpase"/>
    <property type="match status" value="1"/>
</dbReference>
<name>A0ABS2TDB6_9ACTO</name>
<keyword evidence="5" id="KW-1278">Translocase</keyword>
<keyword evidence="3 8" id="KW-0812">Transmembrane</keyword>
<feature type="domain" description="P-type ATPase A" evidence="9">
    <location>
        <begin position="118"/>
        <end position="218"/>
    </location>
</feature>
<feature type="transmembrane region" description="Helical" evidence="8">
    <location>
        <begin position="234"/>
        <end position="252"/>
    </location>
</feature>
<evidence type="ECO:0000313" key="10">
    <source>
        <dbReference type="EMBL" id="MBM9432655.1"/>
    </source>
</evidence>
<dbReference type="NCBIfam" id="TIGR01525">
    <property type="entry name" value="ATPase-IB_hvy"/>
    <property type="match status" value="1"/>
</dbReference>
<dbReference type="Gene3D" id="2.70.150.10">
    <property type="entry name" value="Calcium-transporting ATPase, cytoplasmic transduction domain A"/>
    <property type="match status" value="1"/>
</dbReference>
<evidence type="ECO:0000256" key="2">
    <source>
        <dbReference type="ARBA" id="ARBA00006024"/>
    </source>
</evidence>
<keyword evidence="7 8" id="KW-0472">Membrane</keyword>
<comment type="subcellular location">
    <subcellularLocation>
        <location evidence="1">Cell membrane</location>
        <topology evidence="1">Multi-pass membrane protein</topology>
    </subcellularLocation>
</comment>
<dbReference type="RefSeq" id="WP_187996118.1">
    <property type="nucleotide sequence ID" value="NZ_JACEXG010000001.1"/>
</dbReference>
<dbReference type="SUPFAM" id="SSF81665">
    <property type="entry name" value="Calcium ATPase, transmembrane domain M"/>
    <property type="match status" value="1"/>
</dbReference>
<dbReference type="SFLD" id="SFLDG00002">
    <property type="entry name" value="C1.7:_P-type_atpase_like"/>
    <property type="match status" value="1"/>
</dbReference>
<feature type="transmembrane region" description="Helical" evidence="8">
    <location>
        <begin position="258"/>
        <end position="284"/>
    </location>
</feature>
<dbReference type="PANTHER" id="PTHR48085:SF5">
    <property type="entry name" value="CADMIUM_ZINC-TRANSPORTING ATPASE HMA4-RELATED"/>
    <property type="match status" value="1"/>
</dbReference>
<dbReference type="SFLD" id="SFLDS00003">
    <property type="entry name" value="Haloacid_Dehalogenase"/>
    <property type="match status" value="1"/>
</dbReference>
<feature type="transmembrane region" description="Helical" evidence="8">
    <location>
        <begin position="36"/>
        <end position="53"/>
    </location>
</feature>
<keyword evidence="11" id="KW-1185">Reference proteome</keyword>
<keyword evidence="8" id="KW-1003">Cell membrane</keyword>
<feature type="transmembrane region" description="Helical" evidence="8">
    <location>
        <begin position="87"/>
        <end position="105"/>
    </location>
</feature>
<dbReference type="EMBL" id="JAFFJS010000001">
    <property type="protein sequence ID" value="MBM9432655.1"/>
    <property type="molecule type" value="Genomic_DNA"/>
</dbReference>
<dbReference type="SUPFAM" id="SSF81653">
    <property type="entry name" value="Calcium ATPase, transduction domain A"/>
    <property type="match status" value="1"/>
</dbReference>
<dbReference type="Proteomes" id="UP000705983">
    <property type="component" value="Unassembled WGS sequence"/>
</dbReference>
<keyword evidence="4 8" id="KW-0479">Metal-binding</keyword>
<dbReference type="InterPro" id="IPR023214">
    <property type="entry name" value="HAD_sf"/>
</dbReference>
<keyword evidence="8" id="KW-0067">ATP-binding</keyword>
<accession>A0ABS2TDB6</accession>
<dbReference type="InterPro" id="IPR008250">
    <property type="entry name" value="ATPase_P-typ_transduc_dom_A_sf"/>
</dbReference>
<dbReference type="PANTHER" id="PTHR48085">
    <property type="entry name" value="CADMIUM/ZINC-TRANSPORTING ATPASE HMA2-RELATED"/>
    <property type="match status" value="1"/>
</dbReference>
<dbReference type="InterPro" id="IPR059000">
    <property type="entry name" value="ATPase_P-type_domA"/>
</dbReference>
<dbReference type="InterPro" id="IPR023299">
    <property type="entry name" value="ATPase_P-typ_cyto_dom_N"/>
</dbReference>
<dbReference type="Gene3D" id="3.40.50.1000">
    <property type="entry name" value="HAD superfamily/HAD-like"/>
    <property type="match status" value="1"/>
</dbReference>
<evidence type="ECO:0000256" key="5">
    <source>
        <dbReference type="ARBA" id="ARBA00022967"/>
    </source>
</evidence>
<organism evidence="10 11">
    <name type="scientific">Flaviflexus equikiangi</name>
    <dbReference type="NCBI Taxonomy" id="2758573"/>
    <lineage>
        <taxon>Bacteria</taxon>
        <taxon>Bacillati</taxon>
        <taxon>Actinomycetota</taxon>
        <taxon>Actinomycetes</taxon>
        <taxon>Actinomycetales</taxon>
        <taxon>Actinomycetaceae</taxon>
        <taxon>Flaviflexus</taxon>
    </lineage>
</organism>
<reference evidence="11" key="1">
    <citation type="submission" date="2021-02" db="EMBL/GenBank/DDBJ databases">
        <title>Leucobacter sp. CX169.</title>
        <authorList>
            <person name="Cheng Y."/>
        </authorList>
    </citation>
    <scope>NUCLEOTIDE SEQUENCE [LARGE SCALE GENOMIC DNA]</scope>
    <source>
        <strain evidence="11">JY899</strain>
    </source>
</reference>
<dbReference type="NCBIfam" id="TIGR01494">
    <property type="entry name" value="ATPase_P-type"/>
    <property type="match status" value="1"/>
</dbReference>
<protein>
    <submittedName>
        <fullName evidence="10">Cation-translocating P-type ATPase</fullName>
    </submittedName>
</protein>
<comment type="caution">
    <text evidence="10">The sequence shown here is derived from an EMBL/GenBank/DDBJ whole genome shotgun (WGS) entry which is preliminary data.</text>
</comment>
<dbReference type="InterPro" id="IPR001757">
    <property type="entry name" value="P_typ_ATPase"/>
</dbReference>
<feature type="transmembrane region" description="Helical" evidence="8">
    <location>
        <begin position="65"/>
        <end position="81"/>
    </location>
</feature>
<evidence type="ECO:0000256" key="6">
    <source>
        <dbReference type="ARBA" id="ARBA00022989"/>
    </source>
</evidence>
<dbReference type="InterPro" id="IPR027256">
    <property type="entry name" value="P-typ_ATPase_IB"/>
</dbReference>
<dbReference type="InterPro" id="IPR018303">
    <property type="entry name" value="ATPase_P-typ_P_site"/>
</dbReference>
<dbReference type="Pfam" id="PF00122">
    <property type="entry name" value="E1-E2_ATPase"/>
    <property type="match status" value="1"/>
</dbReference>
<evidence type="ECO:0000256" key="4">
    <source>
        <dbReference type="ARBA" id="ARBA00022723"/>
    </source>
</evidence>
<evidence type="ECO:0000256" key="7">
    <source>
        <dbReference type="ARBA" id="ARBA00023136"/>
    </source>
</evidence>
<dbReference type="InterPro" id="IPR044492">
    <property type="entry name" value="P_typ_ATPase_HD_dom"/>
</dbReference>
<sequence>MTLRLWFNGPWATPAIAGLFILSSWTAEFVLDSTLWGSILMVAAAVVAGFPIARQAVRALSRGSIAIDLLVTIAAIGAIVIGNYWEAAAVTFLFAFGHALEARTMNKTRSALSELIEVAPDTAIVLRGGEQVEVPAHTVRIGETVVIKNGAKAPVDGMVVTGRGTLDQSSITGESIPAEKTEGDLVFAGTMSTGGLITVKATGVGADTTLAKIITRVEEAAEAKAKTQAFIDRFSQWYTPGIIILAIAGGLITGNVTLALTLLVIGCPGALVISIPVAIVAGIGRAATEGILIKGGEYVENAAKITAVALDKTGTLTEGRPTLTDIVALGDHTADEVVGWAGIAESGSEHPLSAPIVSAAAEKGLLGPGFPDTTENVTGMGIIATEGGRRILVGNTALLEREGILIDDANHHAERLAAAGKTAMLVAVDDETIGVIAVADTIRTDARRMVDELRRTGVTRVVMLTGDSPLVARAIAAQTGIDDVRAGLLPDDKLEAIQDLQAQGYRVAMVGDGVNDAPALAVADIGVAMGAGGTDVAIETADIALIADDLMKLPRALDLAKRTVAVMKQNIVIALVTVVALLAGVFAGGVTMTIGMLVHELSVLIVILNAMRLLRKRPPRVTKRLTEESRLETVRR</sequence>